<dbReference type="Gene3D" id="3.40.630.30">
    <property type="match status" value="1"/>
</dbReference>
<evidence type="ECO:0000313" key="3">
    <source>
        <dbReference type="Proteomes" id="UP001203410"/>
    </source>
</evidence>
<organism evidence="2 3">
    <name type="scientific">Sphingomonas caseinilyticus</name>
    <dbReference type="NCBI Taxonomy" id="2908205"/>
    <lineage>
        <taxon>Bacteria</taxon>
        <taxon>Pseudomonadati</taxon>
        <taxon>Pseudomonadota</taxon>
        <taxon>Alphaproteobacteria</taxon>
        <taxon>Sphingomonadales</taxon>
        <taxon>Sphingomonadaceae</taxon>
        <taxon>Sphingomonas</taxon>
    </lineage>
</organism>
<comment type="caution">
    <text evidence="2">The sequence shown here is derived from an EMBL/GenBank/DDBJ whole genome shotgun (WGS) entry which is preliminary data.</text>
</comment>
<gene>
    <name evidence="2" type="ORF">LZ496_04870</name>
</gene>
<dbReference type="InterPro" id="IPR031165">
    <property type="entry name" value="GNAT_YJDJ"/>
</dbReference>
<dbReference type="SUPFAM" id="SSF55729">
    <property type="entry name" value="Acyl-CoA N-acyltransferases (Nat)"/>
    <property type="match status" value="1"/>
</dbReference>
<dbReference type="PANTHER" id="PTHR31435:SF10">
    <property type="entry name" value="BSR4717 PROTEIN"/>
    <property type="match status" value="1"/>
</dbReference>
<dbReference type="CDD" id="cd04301">
    <property type="entry name" value="NAT_SF"/>
    <property type="match status" value="1"/>
</dbReference>
<sequence>MSNPSEVRDNPDRNQFEIDLGDGEFAYAKYNLLPGAIRFYHTVVPESHGGQGLGTMLIKAGLAAARERGLKVIPICPFFRAYLKKHPEEQDLVPPEHRHLIED</sequence>
<evidence type="ECO:0000313" key="2">
    <source>
        <dbReference type="EMBL" id="MCL6698118.1"/>
    </source>
</evidence>
<dbReference type="PROSITE" id="PS51729">
    <property type="entry name" value="GNAT_YJDJ"/>
    <property type="match status" value="1"/>
</dbReference>
<dbReference type="RefSeq" id="WP_249903457.1">
    <property type="nucleotide sequence ID" value="NZ_JAMGBA010000001.1"/>
</dbReference>
<dbReference type="EMBL" id="JAMGBA010000001">
    <property type="protein sequence ID" value="MCL6698118.1"/>
    <property type="molecule type" value="Genomic_DNA"/>
</dbReference>
<reference evidence="2 3" key="1">
    <citation type="submission" date="2022-05" db="EMBL/GenBank/DDBJ databases">
        <authorList>
            <person name="Jo J.-H."/>
            <person name="Im W.-T."/>
        </authorList>
    </citation>
    <scope>NUCLEOTIDE SEQUENCE [LARGE SCALE GENOMIC DNA]</scope>
    <source>
        <strain evidence="2 3">NSE70-1</strain>
    </source>
</reference>
<protein>
    <submittedName>
        <fullName evidence="2">N-acetyltransferase</fullName>
    </submittedName>
</protein>
<dbReference type="InterPro" id="IPR045057">
    <property type="entry name" value="Gcn5-rel_NAT"/>
</dbReference>
<dbReference type="PANTHER" id="PTHR31435">
    <property type="entry name" value="PROTEIN NATD1"/>
    <property type="match status" value="1"/>
</dbReference>
<evidence type="ECO:0000259" key="1">
    <source>
        <dbReference type="PROSITE" id="PS51729"/>
    </source>
</evidence>
<dbReference type="InterPro" id="IPR016181">
    <property type="entry name" value="Acyl_CoA_acyltransferase"/>
</dbReference>
<dbReference type="Proteomes" id="UP001203410">
    <property type="component" value="Unassembled WGS sequence"/>
</dbReference>
<proteinExistence type="predicted"/>
<dbReference type="Pfam" id="PF14542">
    <property type="entry name" value="Acetyltransf_CG"/>
    <property type="match status" value="1"/>
</dbReference>
<feature type="domain" description="N-acetyltransferase" evidence="1">
    <location>
        <begin position="8"/>
        <end position="94"/>
    </location>
</feature>
<keyword evidence="3" id="KW-1185">Reference proteome</keyword>
<accession>A0ABT0RSX4</accession>
<name>A0ABT0RSX4_9SPHN</name>